<dbReference type="AlphaFoldDB" id="A0A645J7B6"/>
<feature type="region of interest" description="Disordered" evidence="1">
    <location>
        <begin position="75"/>
        <end position="96"/>
    </location>
</feature>
<name>A0A645J7B6_9ZZZZ</name>
<protein>
    <submittedName>
        <fullName evidence="2">Uncharacterized protein</fullName>
    </submittedName>
</protein>
<organism evidence="2">
    <name type="scientific">bioreactor metagenome</name>
    <dbReference type="NCBI Taxonomy" id="1076179"/>
    <lineage>
        <taxon>unclassified sequences</taxon>
        <taxon>metagenomes</taxon>
        <taxon>ecological metagenomes</taxon>
    </lineage>
</organism>
<sequence length="96" mass="10470">MLNTFTAYIAGYGRIVALTGNFIYFINENDAALCSGNVIIGDLQQPGENTFDILSHVTGFGKDCSINYCKRHTQQFSDSPCQQGFPRSGGADHDDV</sequence>
<comment type="caution">
    <text evidence="2">The sequence shown here is derived from an EMBL/GenBank/DDBJ whole genome shotgun (WGS) entry which is preliminary data.</text>
</comment>
<dbReference type="EMBL" id="VSSQ01131461">
    <property type="protein sequence ID" value="MPN58589.1"/>
    <property type="molecule type" value="Genomic_DNA"/>
</dbReference>
<proteinExistence type="predicted"/>
<accession>A0A645J7B6</accession>
<reference evidence="2" key="1">
    <citation type="submission" date="2019-08" db="EMBL/GenBank/DDBJ databases">
        <authorList>
            <person name="Kucharzyk K."/>
            <person name="Murdoch R.W."/>
            <person name="Higgins S."/>
            <person name="Loffler F."/>
        </authorList>
    </citation>
    <scope>NUCLEOTIDE SEQUENCE</scope>
</reference>
<gene>
    <name evidence="2" type="ORF">SDC9_206296</name>
</gene>
<evidence type="ECO:0000313" key="2">
    <source>
        <dbReference type="EMBL" id="MPN58589.1"/>
    </source>
</evidence>
<evidence type="ECO:0000256" key="1">
    <source>
        <dbReference type="SAM" id="MobiDB-lite"/>
    </source>
</evidence>